<feature type="transmembrane region" description="Helical" evidence="2">
    <location>
        <begin position="12"/>
        <end position="33"/>
    </location>
</feature>
<evidence type="ECO:0000256" key="2">
    <source>
        <dbReference type="SAM" id="Phobius"/>
    </source>
</evidence>
<dbReference type="EMBL" id="CP001349">
    <property type="protein sequence ID" value="ACL58427.1"/>
    <property type="molecule type" value="Genomic_DNA"/>
</dbReference>
<accession>B8INR1</accession>
<dbReference type="STRING" id="460265.Mnod_3517"/>
<dbReference type="OrthoDB" id="7999161at2"/>
<dbReference type="HOGENOM" id="CLU_159284_0_0_5"/>
<keyword evidence="2" id="KW-1133">Transmembrane helix</keyword>
<dbReference type="RefSeq" id="WP_015930087.1">
    <property type="nucleotide sequence ID" value="NC_011894.1"/>
</dbReference>
<keyword evidence="4" id="KW-1185">Reference proteome</keyword>
<dbReference type="KEGG" id="mno:Mnod_3517"/>
<feature type="region of interest" description="Disordered" evidence="1">
    <location>
        <begin position="112"/>
        <end position="136"/>
    </location>
</feature>
<keyword evidence="2" id="KW-0472">Membrane</keyword>
<reference evidence="3 4" key="1">
    <citation type="submission" date="2009-01" db="EMBL/GenBank/DDBJ databases">
        <title>Complete sequence of chromosome of Methylobacterium nodulans ORS 2060.</title>
        <authorList>
            <consortium name="US DOE Joint Genome Institute"/>
            <person name="Lucas S."/>
            <person name="Copeland A."/>
            <person name="Lapidus A."/>
            <person name="Glavina del Rio T."/>
            <person name="Dalin E."/>
            <person name="Tice H."/>
            <person name="Bruce D."/>
            <person name="Goodwin L."/>
            <person name="Pitluck S."/>
            <person name="Sims D."/>
            <person name="Brettin T."/>
            <person name="Detter J.C."/>
            <person name="Han C."/>
            <person name="Larimer F."/>
            <person name="Land M."/>
            <person name="Hauser L."/>
            <person name="Kyrpides N."/>
            <person name="Ivanova N."/>
            <person name="Marx C.J."/>
            <person name="Richardson P."/>
        </authorList>
    </citation>
    <scope>NUCLEOTIDE SEQUENCE [LARGE SCALE GENOMIC DNA]</scope>
    <source>
        <strain evidence="4">LMG 21967 / CNCM I-2342 / ORS 2060</strain>
    </source>
</reference>
<name>B8INR1_METNO</name>
<organism evidence="3 4">
    <name type="scientific">Methylobacterium nodulans (strain LMG 21967 / CNCM I-2342 / ORS 2060)</name>
    <dbReference type="NCBI Taxonomy" id="460265"/>
    <lineage>
        <taxon>Bacteria</taxon>
        <taxon>Pseudomonadati</taxon>
        <taxon>Pseudomonadota</taxon>
        <taxon>Alphaproteobacteria</taxon>
        <taxon>Hyphomicrobiales</taxon>
        <taxon>Methylobacteriaceae</taxon>
        <taxon>Methylobacterium</taxon>
    </lineage>
</organism>
<protein>
    <submittedName>
        <fullName evidence="3">Uncharacterized protein</fullName>
    </submittedName>
</protein>
<dbReference type="eggNOG" id="ENOG5030Z97">
    <property type="taxonomic scope" value="Bacteria"/>
</dbReference>
<gene>
    <name evidence="3" type="ordered locus">Mnod_3517</name>
</gene>
<evidence type="ECO:0000256" key="1">
    <source>
        <dbReference type="SAM" id="MobiDB-lite"/>
    </source>
</evidence>
<sequence length="136" mass="14521">MADLGVSFDSWPAIVVGITAALAGALVPLNGFIKTLLDYRLEAKKAEALQAETARDVASASGPAVLDSIAIADLTDAVKELALAIREDTASDTARHNDQLISVLERLTDRLEDLEEGGRGPHQGQPRGSRRDQHPR</sequence>
<keyword evidence="2" id="KW-0812">Transmembrane</keyword>
<dbReference type="Proteomes" id="UP000008207">
    <property type="component" value="Chromosome"/>
</dbReference>
<dbReference type="AlphaFoldDB" id="B8INR1"/>
<evidence type="ECO:0000313" key="3">
    <source>
        <dbReference type="EMBL" id="ACL58427.1"/>
    </source>
</evidence>
<evidence type="ECO:0000313" key="4">
    <source>
        <dbReference type="Proteomes" id="UP000008207"/>
    </source>
</evidence>
<proteinExistence type="predicted"/>